<dbReference type="AlphaFoldDB" id="A0A2G5FI38"/>
<dbReference type="EMBL" id="NIQU01000006">
    <property type="protein sequence ID" value="PIA67653.1"/>
    <property type="molecule type" value="Genomic_DNA"/>
</dbReference>
<accession>A0A2G5FI38</accession>
<dbReference type="InterPro" id="IPR029068">
    <property type="entry name" value="Glyas_Bleomycin-R_OHBP_Dase"/>
</dbReference>
<feature type="domain" description="VOC" evidence="1">
    <location>
        <begin position="3"/>
        <end position="128"/>
    </location>
</feature>
<dbReference type="InterPro" id="IPR037523">
    <property type="entry name" value="VOC_core"/>
</dbReference>
<gene>
    <name evidence="2" type="ORF">CDO35_15665</name>
</gene>
<dbReference type="PANTHER" id="PTHR35006">
    <property type="entry name" value="GLYOXALASE FAMILY PROTEIN (AFU_ORTHOLOGUE AFUA_5G14830)"/>
    <property type="match status" value="1"/>
</dbReference>
<keyword evidence="2" id="KW-0223">Dioxygenase</keyword>
<dbReference type="CDD" id="cd07262">
    <property type="entry name" value="VOC_like"/>
    <property type="match status" value="1"/>
</dbReference>
<dbReference type="SUPFAM" id="SSF54593">
    <property type="entry name" value="Glyoxalase/Bleomycin resistance protein/Dihydroxybiphenyl dioxygenase"/>
    <property type="match status" value="1"/>
</dbReference>
<dbReference type="GO" id="GO:0051213">
    <property type="term" value="F:dioxygenase activity"/>
    <property type="evidence" value="ECO:0007669"/>
    <property type="project" value="UniProtKB-KW"/>
</dbReference>
<organism evidence="2 3">
    <name type="scientific">Pseudomonas sediminis</name>
    <dbReference type="NCBI Taxonomy" id="1691904"/>
    <lineage>
        <taxon>Bacteria</taxon>
        <taxon>Pseudomonadati</taxon>
        <taxon>Pseudomonadota</taxon>
        <taxon>Gammaproteobacteria</taxon>
        <taxon>Pseudomonadales</taxon>
        <taxon>Pseudomonadaceae</taxon>
        <taxon>Pseudomonas</taxon>
    </lineage>
</organism>
<keyword evidence="2" id="KW-0560">Oxidoreductase</keyword>
<proteinExistence type="predicted"/>
<comment type="caution">
    <text evidence="2">The sequence shown here is derived from an EMBL/GenBank/DDBJ whole genome shotgun (WGS) entry which is preliminary data.</text>
</comment>
<dbReference type="Proteomes" id="UP000229504">
    <property type="component" value="Unassembled WGS sequence"/>
</dbReference>
<dbReference type="PANTHER" id="PTHR35006:SF2">
    <property type="entry name" value="GLYOXALASE FAMILY PROTEIN (AFU_ORTHOLOGUE AFUA_5G14830)"/>
    <property type="match status" value="1"/>
</dbReference>
<protein>
    <submittedName>
        <fullName evidence="2">Glyoxalase/bleomycin resistance/extradiol dioxygenase family protein</fullName>
    </submittedName>
</protein>
<dbReference type="Gene3D" id="3.10.180.10">
    <property type="entry name" value="2,3-Dihydroxybiphenyl 1,2-Dioxygenase, domain 1"/>
    <property type="match status" value="1"/>
</dbReference>
<name>A0A2G5FI38_9PSED</name>
<sequence length="131" mass="14595">MSILDHVELAVRDAAASCRFYELALAPLGMKRIITVGPERTRTGGTRHGLGVDGYPCLWLHDKEEPGKGSHIAFKVDERALVDAFHREALRAGGRDNGVPGIRHRYHDHYYAAYVFDPDGINVEVVCQKPE</sequence>
<dbReference type="PROSITE" id="PS51819">
    <property type="entry name" value="VOC"/>
    <property type="match status" value="1"/>
</dbReference>
<evidence type="ECO:0000313" key="2">
    <source>
        <dbReference type="EMBL" id="PIA67653.1"/>
    </source>
</evidence>
<evidence type="ECO:0000259" key="1">
    <source>
        <dbReference type="PROSITE" id="PS51819"/>
    </source>
</evidence>
<dbReference type="InterPro" id="IPR004360">
    <property type="entry name" value="Glyas_Fos-R_dOase_dom"/>
</dbReference>
<dbReference type="RefSeq" id="WP_099525629.1">
    <property type="nucleotide sequence ID" value="NZ_NIQU01000006.1"/>
</dbReference>
<reference evidence="3" key="1">
    <citation type="submission" date="2017-06" db="EMBL/GenBank/DDBJ databases">
        <authorList>
            <person name="Rastogi G."/>
            <person name="Vaishampayan P."/>
            <person name="Seuylemezian A."/>
        </authorList>
    </citation>
    <scope>NUCLEOTIDE SEQUENCE [LARGE SCALE GENOMIC DNA]</scope>
    <source>
        <strain evidence="3">PI11</strain>
    </source>
</reference>
<evidence type="ECO:0000313" key="3">
    <source>
        <dbReference type="Proteomes" id="UP000229504"/>
    </source>
</evidence>
<dbReference type="Pfam" id="PF00903">
    <property type="entry name" value="Glyoxalase"/>
    <property type="match status" value="1"/>
</dbReference>